<comment type="subcellular location">
    <subcellularLocation>
        <location evidence="1">Cell membrane</location>
        <topology evidence="1">Multi-pass membrane protein</topology>
    </subcellularLocation>
</comment>
<feature type="transmembrane region" description="Helical" evidence="6">
    <location>
        <begin position="90"/>
        <end position="114"/>
    </location>
</feature>
<name>A0ABR8WD56_9BACL</name>
<dbReference type="Pfam" id="PF03788">
    <property type="entry name" value="LrgA"/>
    <property type="match status" value="1"/>
</dbReference>
<evidence type="ECO:0000256" key="2">
    <source>
        <dbReference type="ARBA" id="ARBA00022475"/>
    </source>
</evidence>
<sequence length="124" mass="13697">MKIISIILQLFVITGFYLIGEAIQVFFNIPLPGSIIGFLLLFTALMLKIYPLEWIESGAHFLLAFLSLYFIPATVGVVEYGELFSGKGMLLIPIVIASTFLTMAVAGWVSQYAAKASTDRKERS</sequence>
<evidence type="ECO:0000256" key="5">
    <source>
        <dbReference type="ARBA" id="ARBA00023136"/>
    </source>
</evidence>
<feature type="transmembrane region" description="Helical" evidence="6">
    <location>
        <begin position="7"/>
        <end position="27"/>
    </location>
</feature>
<evidence type="ECO:0000256" key="4">
    <source>
        <dbReference type="ARBA" id="ARBA00022989"/>
    </source>
</evidence>
<protein>
    <submittedName>
        <fullName evidence="7">CidA/LrgA family protein</fullName>
    </submittedName>
</protein>
<evidence type="ECO:0000256" key="1">
    <source>
        <dbReference type="ARBA" id="ARBA00004651"/>
    </source>
</evidence>
<organism evidence="7 8">
    <name type="scientific">Planococcus wigleyi</name>
    <dbReference type="NCBI Taxonomy" id="2762216"/>
    <lineage>
        <taxon>Bacteria</taxon>
        <taxon>Bacillati</taxon>
        <taxon>Bacillota</taxon>
        <taxon>Bacilli</taxon>
        <taxon>Bacillales</taxon>
        <taxon>Caryophanaceae</taxon>
        <taxon>Planococcus</taxon>
    </lineage>
</organism>
<evidence type="ECO:0000313" key="7">
    <source>
        <dbReference type="EMBL" id="MBD8014949.1"/>
    </source>
</evidence>
<dbReference type="PANTHER" id="PTHR33931:SF6">
    <property type="entry name" value="INTEGRAL MEMBRANE PROTEIN YXZK-RELATED"/>
    <property type="match status" value="1"/>
</dbReference>
<feature type="transmembrane region" description="Helical" evidence="6">
    <location>
        <begin position="33"/>
        <end position="52"/>
    </location>
</feature>
<gene>
    <name evidence="7" type="ORF">H9630_08970</name>
</gene>
<dbReference type="EMBL" id="JACSPU010000003">
    <property type="protein sequence ID" value="MBD8014949.1"/>
    <property type="molecule type" value="Genomic_DNA"/>
</dbReference>
<dbReference type="NCBIfam" id="NF002460">
    <property type="entry name" value="PRK01658.1"/>
    <property type="match status" value="1"/>
</dbReference>
<evidence type="ECO:0000313" key="8">
    <source>
        <dbReference type="Proteomes" id="UP000658980"/>
    </source>
</evidence>
<keyword evidence="5 6" id="KW-0472">Membrane</keyword>
<feature type="transmembrane region" description="Helical" evidence="6">
    <location>
        <begin position="59"/>
        <end position="78"/>
    </location>
</feature>
<dbReference type="Proteomes" id="UP000658980">
    <property type="component" value="Unassembled WGS sequence"/>
</dbReference>
<proteinExistence type="predicted"/>
<keyword evidence="8" id="KW-1185">Reference proteome</keyword>
<dbReference type="RefSeq" id="WP_191715179.1">
    <property type="nucleotide sequence ID" value="NZ_JACSPU010000003.1"/>
</dbReference>
<evidence type="ECO:0000256" key="3">
    <source>
        <dbReference type="ARBA" id="ARBA00022692"/>
    </source>
</evidence>
<accession>A0ABR8WD56</accession>
<dbReference type="PANTHER" id="PTHR33931">
    <property type="entry name" value="HOLIN-LIKE PROTEIN CIDA-RELATED"/>
    <property type="match status" value="1"/>
</dbReference>
<comment type="caution">
    <text evidence="7">The sequence shown here is derived from an EMBL/GenBank/DDBJ whole genome shotgun (WGS) entry which is preliminary data.</text>
</comment>
<dbReference type="InterPro" id="IPR005538">
    <property type="entry name" value="LrgA/CidA"/>
</dbReference>
<reference evidence="7 8" key="1">
    <citation type="submission" date="2020-08" db="EMBL/GenBank/DDBJ databases">
        <title>A Genomic Blueprint of the Chicken Gut Microbiome.</title>
        <authorList>
            <person name="Gilroy R."/>
            <person name="Ravi A."/>
            <person name="Getino M."/>
            <person name="Pursley I."/>
            <person name="Horton D.L."/>
            <person name="Alikhan N.-F."/>
            <person name="Baker D."/>
            <person name="Gharbi K."/>
            <person name="Hall N."/>
            <person name="Watson M."/>
            <person name="Adriaenssens E.M."/>
            <person name="Foster-Nyarko E."/>
            <person name="Jarju S."/>
            <person name="Secka A."/>
            <person name="Antonio M."/>
            <person name="Oren A."/>
            <person name="Chaudhuri R."/>
            <person name="La Ragione R.M."/>
            <person name="Hildebrand F."/>
            <person name="Pallen M.J."/>
        </authorList>
    </citation>
    <scope>NUCLEOTIDE SEQUENCE [LARGE SCALE GENOMIC DNA]</scope>
    <source>
        <strain evidence="7 8">Sa1BUA13</strain>
    </source>
</reference>
<evidence type="ECO:0000256" key="6">
    <source>
        <dbReference type="SAM" id="Phobius"/>
    </source>
</evidence>
<keyword evidence="3 6" id="KW-0812">Transmembrane</keyword>
<keyword evidence="4 6" id="KW-1133">Transmembrane helix</keyword>
<keyword evidence="2" id="KW-1003">Cell membrane</keyword>